<evidence type="ECO:0000256" key="1">
    <source>
        <dbReference type="SAM" id="SignalP"/>
    </source>
</evidence>
<evidence type="ECO:0000259" key="2">
    <source>
        <dbReference type="Pfam" id="PF13472"/>
    </source>
</evidence>
<keyword evidence="4" id="KW-1185">Reference proteome</keyword>
<sequence length="204" mass="21639">MNYRAVVWSLCSLLLLWGCSSAPLLQPLPPDAVVLAFGDSLTAGTGATPETSYPAVLSRLIGRTVVNAGIPGEVTAAGLARLAETLDREKPALVLLCLGGNDFLQRLDQAKTGENLRSMVRMMRERGIAVVLIGVPRLGFGVDVPGWYAELAKEAGVPYEGKLLKRILADRSLKSDPIHPNAAGYQQLAEGLAAVLKKNGALPK</sequence>
<dbReference type="KEGG" id="glo:Glov_1302"/>
<feature type="domain" description="SGNH hydrolase-type esterase" evidence="2">
    <location>
        <begin position="36"/>
        <end position="186"/>
    </location>
</feature>
<dbReference type="EMBL" id="CP001089">
    <property type="protein sequence ID" value="ACD95023.1"/>
    <property type="molecule type" value="Genomic_DNA"/>
</dbReference>
<accession>B3E7P1</accession>
<dbReference type="SUPFAM" id="SSF52266">
    <property type="entry name" value="SGNH hydrolase"/>
    <property type="match status" value="1"/>
</dbReference>
<reference evidence="3 4" key="1">
    <citation type="submission" date="2008-05" db="EMBL/GenBank/DDBJ databases">
        <title>Complete sequence of chromosome of Geobacter lovleyi SZ.</title>
        <authorList>
            <consortium name="US DOE Joint Genome Institute"/>
            <person name="Lucas S."/>
            <person name="Copeland A."/>
            <person name="Lapidus A."/>
            <person name="Glavina del Rio T."/>
            <person name="Dalin E."/>
            <person name="Tice H."/>
            <person name="Bruce D."/>
            <person name="Goodwin L."/>
            <person name="Pitluck S."/>
            <person name="Chertkov O."/>
            <person name="Meincke L."/>
            <person name="Brettin T."/>
            <person name="Detter J.C."/>
            <person name="Han C."/>
            <person name="Tapia R."/>
            <person name="Kuske C.R."/>
            <person name="Schmutz J."/>
            <person name="Larimer F."/>
            <person name="Land M."/>
            <person name="Hauser L."/>
            <person name="Kyrpides N."/>
            <person name="Mikhailova N."/>
            <person name="Sung Y."/>
            <person name="Fletcher K.E."/>
            <person name="Ritalahti K.M."/>
            <person name="Loeffler F.E."/>
            <person name="Richardson P."/>
        </authorList>
    </citation>
    <scope>NUCLEOTIDE SEQUENCE [LARGE SCALE GENOMIC DNA]</scope>
    <source>
        <strain evidence="4">ATCC BAA-1151 / DSM 17278 / SZ</strain>
    </source>
</reference>
<dbReference type="eggNOG" id="COG2755">
    <property type="taxonomic scope" value="Bacteria"/>
</dbReference>
<organism evidence="3 4">
    <name type="scientific">Trichlorobacter lovleyi (strain ATCC BAA-1151 / DSM 17278 / SZ)</name>
    <name type="common">Geobacter lovleyi</name>
    <dbReference type="NCBI Taxonomy" id="398767"/>
    <lineage>
        <taxon>Bacteria</taxon>
        <taxon>Pseudomonadati</taxon>
        <taxon>Thermodesulfobacteriota</taxon>
        <taxon>Desulfuromonadia</taxon>
        <taxon>Geobacterales</taxon>
        <taxon>Geobacteraceae</taxon>
        <taxon>Trichlorobacter</taxon>
    </lineage>
</organism>
<dbReference type="OrthoDB" id="9786188at2"/>
<dbReference type="InterPro" id="IPR051532">
    <property type="entry name" value="Ester_Hydrolysis_Enzymes"/>
</dbReference>
<protein>
    <submittedName>
        <fullName evidence="3">Lipolytic protein G-D-S-L family</fullName>
    </submittedName>
</protein>
<dbReference type="RefSeq" id="WP_012469369.1">
    <property type="nucleotide sequence ID" value="NC_010814.1"/>
</dbReference>
<dbReference type="InterPro" id="IPR013830">
    <property type="entry name" value="SGNH_hydro"/>
</dbReference>
<dbReference type="CDD" id="cd01822">
    <property type="entry name" value="Lysophospholipase_L1_like"/>
    <property type="match status" value="1"/>
</dbReference>
<dbReference type="Gene3D" id="3.40.50.1110">
    <property type="entry name" value="SGNH hydrolase"/>
    <property type="match status" value="1"/>
</dbReference>
<feature type="chain" id="PRO_5002786154" evidence="1">
    <location>
        <begin position="23"/>
        <end position="204"/>
    </location>
</feature>
<dbReference type="InterPro" id="IPR036514">
    <property type="entry name" value="SGNH_hydro_sf"/>
</dbReference>
<dbReference type="STRING" id="398767.Glov_1302"/>
<dbReference type="Proteomes" id="UP000002420">
    <property type="component" value="Chromosome"/>
</dbReference>
<evidence type="ECO:0000313" key="4">
    <source>
        <dbReference type="Proteomes" id="UP000002420"/>
    </source>
</evidence>
<dbReference type="HOGENOM" id="CLU_051180_1_2_7"/>
<proteinExistence type="predicted"/>
<dbReference type="PANTHER" id="PTHR30383:SF24">
    <property type="entry name" value="THIOESTERASE 1_PROTEASE 1_LYSOPHOSPHOLIPASE L1"/>
    <property type="match status" value="1"/>
</dbReference>
<dbReference type="AlphaFoldDB" id="B3E7P1"/>
<dbReference type="GO" id="GO:0004622">
    <property type="term" value="F:phosphatidylcholine lysophospholipase activity"/>
    <property type="evidence" value="ECO:0007669"/>
    <property type="project" value="TreeGrafter"/>
</dbReference>
<keyword evidence="1" id="KW-0732">Signal</keyword>
<dbReference type="InterPro" id="IPR008265">
    <property type="entry name" value="Lipase_GDSL_AS"/>
</dbReference>
<name>B3E7P1_TRIL1</name>
<evidence type="ECO:0000313" key="3">
    <source>
        <dbReference type="EMBL" id="ACD95023.1"/>
    </source>
</evidence>
<dbReference type="PANTHER" id="PTHR30383">
    <property type="entry name" value="THIOESTERASE 1/PROTEASE 1/LYSOPHOSPHOLIPASE L1"/>
    <property type="match status" value="1"/>
</dbReference>
<dbReference type="GO" id="GO:0006629">
    <property type="term" value="P:lipid metabolic process"/>
    <property type="evidence" value="ECO:0007669"/>
    <property type="project" value="InterPro"/>
</dbReference>
<dbReference type="Pfam" id="PF13472">
    <property type="entry name" value="Lipase_GDSL_2"/>
    <property type="match status" value="1"/>
</dbReference>
<gene>
    <name evidence="3" type="ordered locus">Glov_1302</name>
</gene>
<dbReference type="PROSITE" id="PS01098">
    <property type="entry name" value="LIPASE_GDSL_SER"/>
    <property type="match status" value="1"/>
</dbReference>
<feature type="signal peptide" evidence="1">
    <location>
        <begin position="1"/>
        <end position="22"/>
    </location>
</feature>